<feature type="transmembrane region" description="Helical" evidence="10">
    <location>
        <begin position="178"/>
        <end position="200"/>
    </location>
</feature>
<dbReference type="SUPFAM" id="SSF81321">
    <property type="entry name" value="Family A G protein-coupled receptor-like"/>
    <property type="match status" value="1"/>
</dbReference>
<sequence>MKLFTVAYYVYMVIFLLGLPANLLALYAFSRKIHTKASPTDILLLNLTISDLLFLLCLPLKMHEAAHGMLWLLPEALCLISTYVYYSTLYTSATLLTATSMDRYMCVGYAVWYRQHVRPLHGLVASVLAWILSLSHFSYLYVIELVPKNFSTSSPVCYDNFTEAQMILVRSVRLELCVVFFALPLLISSFCYVRFILILSRTERLQPGKRRKAVGMAAGTLLVFVVCFLPYNLTHVLGYATQAPVEWRAEALLLTATNAISDPIIFYFSSSAFQGNLWGVVWVVWRRICCKTNGANPAVEPSSGPTP</sequence>
<dbReference type="Pfam" id="PF00001">
    <property type="entry name" value="7tm_1"/>
    <property type="match status" value="1"/>
</dbReference>
<keyword evidence="8 9" id="KW-0807">Transducer</keyword>
<feature type="transmembrane region" description="Helical" evidence="10">
    <location>
        <begin position="123"/>
        <end position="143"/>
    </location>
</feature>
<evidence type="ECO:0000256" key="4">
    <source>
        <dbReference type="ARBA" id="ARBA00022989"/>
    </source>
</evidence>
<keyword evidence="13" id="KW-1185">Reference proteome</keyword>
<dbReference type="InterPro" id="IPR013312">
    <property type="entry name" value="GPR40-rel_orph"/>
</dbReference>
<accession>A0ABD1JA55</accession>
<evidence type="ECO:0000313" key="13">
    <source>
        <dbReference type="Proteomes" id="UP001591681"/>
    </source>
</evidence>
<evidence type="ECO:0000256" key="6">
    <source>
        <dbReference type="ARBA" id="ARBA00023136"/>
    </source>
</evidence>
<reference evidence="12 13" key="1">
    <citation type="submission" date="2024-09" db="EMBL/GenBank/DDBJ databases">
        <title>A chromosome-level genome assembly of Gray's grenadier anchovy, Coilia grayii.</title>
        <authorList>
            <person name="Fu Z."/>
        </authorList>
    </citation>
    <scope>NUCLEOTIDE SEQUENCE [LARGE SCALE GENOMIC DNA]</scope>
    <source>
        <strain evidence="12">G4</strain>
        <tissue evidence="12">Muscle</tissue>
    </source>
</reference>
<dbReference type="AlphaFoldDB" id="A0ABD1JA55"/>
<evidence type="ECO:0000256" key="9">
    <source>
        <dbReference type="RuleBase" id="RU000688"/>
    </source>
</evidence>
<dbReference type="PANTHER" id="PTHR45822">
    <property type="entry name" value="FREE FATTY ACID RECEPTOR 2-RELATED"/>
    <property type="match status" value="1"/>
</dbReference>
<dbReference type="EMBL" id="JBHFQA010000017">
    <property type="protein sequence ID" value="KAL2084073.1"/>
    <property type="molecule type" value="Genomic_DNA"/>
</dbReference>
<proteinExistence type="inferred from homology"/>
<evidence type="ECO:0000256" key="5">
    <source>
        <dbReference type="ARBA" id="ARBA00023040"/>
    </source>
</evidence>
<comment type="similarity">
    <text evidence="9">Belongs to the G-protein coupled receptor 1 family.</text>
</comment>
<name>A0ABD1JA55_9TELE</name>
<dbReference type="InterPro" id="IPR000276">
    <property type="entry name" value="GPCR_Rhodpsn"/>
</dbReference>
<keyword evidence="3 9" id="KW-0812">Transmembrane</keyword>
<keyword evidence="2" id="KW-1003">Cell membrane</keyword>
<feature type="domain" description="G-protein coupled receptors family 1 profile" evidence="11">
    <location>
        <begin position="21"/>
        <end position="266"/>
    </location>
</feature>
<evidence type="ECO:0000256" key="7">
    <source>
        <dbReference type="ARBA" id="ARBA00023170"/>
    </source>
</evidence>
<organism evidence="12 13">
    <name type="scientific">Coilia grayii</name>
    <name type="common">Gray's grenadier anchovy</name>
    <dbReference type="NCBI Taxonomy" id="363190"/>
    <lineage>
        <taxon>Eukaryota</taxon>
        <taxon>Metazoa</taxon>
        <taxon>Chordata</taxon>
        <taxon>Craniata</taxon>
        <taxon>Vertebrata</taxon>
        <taxon>Euteleostomi</taxon>
        <taxon>Actinopterygii</taxon>
        <taxon>Neopterygii</taxon>
        <taxon>Teleostei</taxon>
        <taxon>Clupei</taxon>
        <taxon>Clupeiformes</taxon>
        <taxon>Clupeoidei</taxon>
        <taxon>Engraulidae</taxon>
        <taxon>Coilinae</taxon>
        <taxon>Coilia</taxon>
    </lineage>
</organism>
<dbReference type="PROSITE" id="PS00237">
    <property type="entry name" value="G_PROTEIN_RECEP_F1_1"/>
    <property type="match status" value="1"/>
</dbReference>
<keyword evidence="4 10" id="KW-1133">Transmembrane helix</keyword>
<dbReference type="Proteomes" id="UP001591681">
    <property type="component" value="Unassembled WGS sequence"/>
</dbReference>
<protein>
    <recommendedName>
        <fullName evidence="11">G-protein coupled receptors family 1 profile domain-containing protein</fullName>
    </recommendedName>
</protein>
<evidence type="ECO:0000256" key="10">
    <source>
        <dbReference type="SAM" id="Phobius"/>
    </source>
</evidence>
<dbReference type="GO" id="GO:0004930">
    <property type="term" value="F:G protein-coupled receptor activity"/>
    <property type="evidence" value="ECO:0007669"/>
    <property type="project" value="UniProtKB-KW"/>
</dbReference>
<evidence type="ECO:0000256" key="8">
    <source>
        <dbReference type="ARBA" id="ARBA00023224"/>
    </source>
</evidence>
<keyword evidence="7 9" id="KW-0675">Receptor</keyword>
<evidence type="ECO:0000256" key="1">
    <source>
        <dbReference type="ARBA" id="ARBA00004651"/>
    </source>
</evidence>
<gene>
    <name evidence="12" type="ORF">ACEWY4_019591</name>
</gene>
<keyword evidence="5 9" id="KW-0297">G-protein coupled receptor</keyword>
<evidence type="ECO:0000256" key="3">
    <source>
        <dbReference type="ARBA" id="ARBA00022692"/>
    </source>
</evidence>
<dbReference type="PRINTS" id="PR01904">
    <property type="entry name" value="GPR40FAMILY"/>
</dbReference>
<dbReference type="PANTHER" id="PTHR45822:SF8">
    <property type="entry name" value="FREE FATTY ACID RECEPTOR 3-RELATED"/>
    <property type="match status" value="1"/>
</dbReference>
<keyword evidence="6 10" id="KW-0472">Membrane</keyword>
<feature type="transmembrane region" description="Helical" evidence="10">
    <location>
        <begin position="264"/>
        <end position="285"/>
    </location>
</feature>
<dbReference type="GO" id="GO:0005886">
    <property type="term" value="C:plasma membrane"/>
    <property type="evidence" value="ECO:0007669"/>
    <property type="project" value="UniProtKB-SubCell"/>
</dbReference>
<evidence type="ECO:0000313" key="12">
    <source>
        <dbReference type="EMBL" id="KAL2084073.1"/>
    </source>
</evidence>
<evidence type="ECO:0000256" key="2">
    <source>
        <dbReference type="ARBA" id="ARBA00022475"/>
    </source>
</evidence>
<comment type="subcellular location">
    <subcellularLocation>
        <location evidence="1">Cell membrane</location>
        <topology evidence="1">Multi-pass membrane protein</topology>
    </subcellularLocation>
</comment>
<dbReference type="InterPro" id="IPR017452">
    <property type="entry name" value="GPCR_Rhodpsn_7TM"/>
</dbReference>
<comment type="caution">
    <text evidence="12">The sequence shown here is derived from an EMBL/GenBank/DDBJ whole genome shotgun (WGS) entry which is preliminary data.</text>
</comment>
<feature type="transmembrane region" description="Helical" evidence="10">
    <location>
        <begin position="6"/>
        <end position="30"/>
    </location>
</feature>
<evidence type="ECO:0000259" key="11">
    <source>
        <dbReference type="PROSITE" id="PS50262"/>
    </source>
</evidence>
<dbReference type="PRINTS" id="PR00237">
    <property type="entry name" value="GPCRRHODOPSN"/>
</dbReference>
<dbReference type="Gene3D" id="1.20.1070.10">
    <property type="entry name" value="Rhodopsin 7-helix transmembrane proteins"/>
    <property type="match status" value="1"/>
</dbReference>
<dbReference type="PROSITE" id="PS50262">
    <property type="entry name" value="G_PROTEIN_RECEP_F1_2"/>
    <property type="match status" value="1"/>
</dbReference>